<dbReference type="OMA" id="ANRWECA"/>
<gene>
    <name evidence="10" type="primary">CDC8</name>
    <name evidence="10" type="ORF">PICST_53211</name>
</gene>
<dbReference type="InterPro" id="IPR018094">
    <property type="entry name" value="Thymidylate_kinase"/>
</dbReference>
<evidence type="ECO:0000256" key="3">
    <source>
        <dbReference type="ARBA" id="ARBA00012980"/>
    </source>
</evidence>
<dbReference type="HOGENOM" id="CLU_049131_3_2_1"/>
<keyword evidence="11" id="KW-1185">Reference proteome</keyword>
<comment type="similarity">
    <text evidence="2">Belongs to the thymidylate kinase family.</text>
</comment>
<evidence type="ECO:0000259" key="9">
    <source>
        <dbReference type="Pfam" id="PF02223"/>
    </source>
</evidence>
<evidence type="ECO:0000313" key="11">
    <source>
        <dbReference type="Proteomes" id="UP000002258"/>
    </source>
</evidence>
<evidence type="ECO:0000313" key="10">
    <source>
        <dbReference type="EMBL" id="EAZ63091.2"/>
    </source>
</evidence>
<dbReference type="Proteomes" id="UP000002258">
    <property type="component" value="Chromosome 1"/>
</dbReference>
<dbReference type="EMBL" id="AAVQ01000002">
    <property type="protein sequence ID" value="EAZ63091.2"/>
    <property type="molecule type" value="Genomic_DNA"/>
</dbReference>
<evidence type="ECO:0000256" key="4">
    <source>
        <dbReference type="ARBA" id="ARBA00022679"/>
    </source>
</evidence>
<dbReference type="GO" id="GO:0006227">
    <property type="term" value="P:dUDP biosynthetic process"/>
    <property type="evidence" value="ECO:0007669"/>
    <property type="project" value="EnsemblFungi"/>
</dbReference>
<evidence type="ECO:0000256" key="6">
    <source>
        <dbReference type="ARBA" id="ARBA00022741"/>
    </source>
</evidence>
<dbReference type="GO" id="GO:0006233">
    <property type="term" value="P:dTDP biosynthetic process"/>
    <property type="evidence" value="ECO:0007669"/>
    <property type="project" value="EnsemblFungi"/>
</dbReference>
<evidence type="ECO:0000256" key="8">
    <source>
        <dbReference type="ARBA" id="ARBA00022840"/>
    </source>
</evidence>
<dbReference type="eggNOG" id="KOG3327">
    <property type="taxonomic scope" value="Eukaryota"/>
</dbReference>
<dbReference type="AlphaFoldDB" id="A3GHQ3"/>
<dbReference type="Gene3D" id="3.40.50.300">
    <property type="entry name" value="P-loop containing nucleotide triphosphate hydrolases"/>
    <property type="match status" value="1"/>
</dbReference>
<dbReference type="GO" id="GO:0004798">
    <property type="term" value="F:dTMP kinase activity"/>
    <property type="evidence" value="ECO:0007669"/>
    <property type="project" value="UniProtKB-EC"/>
</dbReference>
<dbReference type="NCBIfam" id="TIGR00041">
    <property type="entry name" value="DTMP_kinase"/>
    <property type="match status" value="1"/>
</dbReference>
<dbReference type="GO" id="GO:0004550">
    <property type="term" value="F:nucleoside diphosphate kinase activity"/>
    <property type="evidence" value="ECO:0007669"/>
    <property type="project" value="EnsemblFungi"/>
</dbReference>
<dbReference type="GO" id="GO:0005829">
    <property type="term" value="C:cytosol"/>
    <property type="evidence" value="ECO:0007669"/>
    <property type="project" value="TreeGrafter"/>
</dbReference>
<dbReference type="GO" id="GO:0006235">
    <property type="term" value="P:dTTP biosynthetic process"/>
    <property type="evidence" value="ECO:0007669"/>
    <property type="project" value="EnsemblFungi"/>
</dbReference>
<keyword evidence="4 10" id="KW-0808">Transferase</keyword>
<proteinExistence type="inferred from homology"/>
<name>A3GHQ3_PICST</name>
<keyword evidence="5" id="KW-0545">Nucleotide biosynthesis</keyword>
<dbReference type="EC" id="2.7.4.9" evidence="3"/>
<dbReference type="InterPro" id="IPR027417">
    <property type="entry name" value="P-loop_NTPase"/>
</dbReference>
<dbReference type="OrthoDB" id="425602at2759"/>
<dbReference type="GeneID" id="4851802"/>
<dbReference type="PANTHER" id="PTHR10344:SF1">
    <property type="entry name" value="THYMIDYLATE KINASE"/>
    <property type="match status" value="1"/>
</dbReference>
<dbReference type="FunCoup" id="A3GHQ3">
    <property type="interactions" value="754"/>
</dbReference>
<dbReference type="SUPFAM" id="SSF52540">
    <property type="entry name" value="P-loop containing nucleoside triphosphate hydrolases"/>
    <property type="match status" value="1"/>
</dbReference>
<keyword evidence="7 10" id="KW-0418">Kinase</keyword>
<dbReference type="Pfam" id="PF02223">
    <property type="entry name" value="Thymidylate_kin"/>
    <property type="match status" value="1"/>
</dbReference>
<dbReference type="InterPro" id="IPR039430">
    <property type="entry name" value="Thymidylate_kin-like_dom"/>
</dbReference>
<reference evidence="10 11" key="1">
    <citation type="journal article" date="2007" name="Nat. Biotechnol.">
        <title>Genome sequence of the lignocellulose-bioconverting and xylose-fermenting yeast Pichia stipitis.</title>
        <authorList>
            <person name="Jeffries T.W."/>
            <person name="Grigoriev I.V."/>
            <person name="Grimwood J."/>
            <person name="Laplaza J.M."/>
            <person name="Aerts A."/>
            <person name="Salamov A."/>
            <person name="Schmutz J."/>
            <person name="Lindquist E."/>
            <person name="Dehal P."/>
            <person name="Shapiro H."/>
            <person name="Jin Y.S."/>
            <person name="Passoth V."/>
            <person name="Richardson P.M."/>
        </authorList>
    </citation>
    <scope>NUCLEOTIDE SEQUENCE [LARGE SCALE GENOMIC DNA]</scope>
    <source>
        <strain evidence="11">ATCC 58785 / CBS 6054 / NBRC 10063 / NRRL Y-11545</strain>
    </source>
</reference>
<dbReference type="PANTHER" id="PTHR10344">
    <property type="entry name" value="THYMIDYLATE KINASE"/>
    <property type="match status" value="1"/>
</dbReference>
<evidence type="ECO:0000256" key="2">
    <source>
        <dbReference type="ARBA" id="ARBA00009776"/>
    </source>
</evidence>
<evidence type="ECO:0000256" key="1">
    <source>
        <dbReference type="ARBA" id="ARBA00004992"/>
    </source>
</evidence>
<dbReference type="GO" id="GO:0120136">
    <property type="term" value="F:dUMP kinase activity"/>
    <property type="evidence" value="ECO:0007669"/>
    <property type="project" value="EnsemblFungi"/>
</dbReference>
<dbReference type="RefSeq" id="XP_001387114.2">
    <property type="nucleotide sequence ID" value="XM_001387077.1"/>
</dbReference>
<comment type="pathway">
    <text evidence="1">Pyrimidine metabolism; dTTP biosynthesis.</text>
</comment>
<comment type="caution">
    <text evidence="10">The sequence shown here is derived from an EMBL/GenBank/DDBJ whole genome shotgun (WGS) entry which is preliminary data.</text>
</comment>
<accession>A3GHQ3</accession>
<dbReference type="KEGG" id="pic:PICST_53211"/>
<sequence>MGRGQLILIEGLDRSGKSTQSAILAEKLGKSKLLKFPDRSTSVGKIINEYLTNSSFQLSDQTAHLLFSANRWELNNEIIELLNDGYFVILDRYIYSGIAYSLAKYEYSKTANNSGVIASTTASEQMGDVEWLYGPDKGLPKPDLTLFLTLDLVELGKRKGWGNERYELEEFQKIVKSSFLRILNHEEDETVELVDVSGKNIEEVTALIWEVVEEKKVNQTTERQIEKLS</sequence>
<feature type="domain" description="Thymidylate kinase-like" evidence="9">
    <location>
        <begin position="9"/>
        <end position="104"/>
    </location>
</feature>
<dbReference type="InterPro" id="IPR018095">
    <property type="entry name" value="Thymidylate_kin_CS"/>
</dbReference>
<dbReference type="HAMAP" id="MF_00165">
    <property type="entry name" value="Thymidylate_kinase"/>
    <property type="match status" value="1"/>
</dbReference>
<organism evidence="10 11">
    <name type="scientific">Scheffersomyces stipitis (strain ATCC 58785 / CBS 6054 / NBRC 10063 / NRRL Y-11545)</name>
    <name type="common">Yeast</name>
    <name type="synonym">Pichia stipitis</name>
    <dbReference type="NCBI Taxonomy" id="322104"/>
    <lineage>
        <taxon>Eukaryota</taxon>
        <taxon>Fungi</taxon>
        <taxon>Dikarya</taxon>
        <taxon>Ascomycota</taxon>
        <taxon>Saccharomycotina</taxon>
        <taxon>Pichiomycetes</taxon>
        <taxon>Debaryomycetaceae</taxon>
        <taxon>Scheffersomyces</taxon>
    </lineage>
</organism>
<keyword evidence="8" id="KW-0067">ATP-binding</keyword>
<dbReference type="STRING" id="322104.A3GHQ3"/>
<protein>
    <recommendedName>
        <fullName evidence="3">dTMP kinase</fullName>
        <ecNumber evidence="3">2.7.4.9</ecNumber>
    </recommendedName>
</protein>
<dbReference type="GO" id="GO:0005524">
    <property type="term" value="F:ATP binding"/>
    <property type="evidence" value="ECO:0007669"/>
    <property type="project" value="UniProtKB-KW"/>
</dbReference>
<keyword evidence="6" id="KW-0547">Nucleotide-binding</keyword>
<dbReference type="GO" id="GO:0005634">
    <property type="term" value="C:nucleus"/>
    <property type="evidence" value="ECO:0007669"/>
    <property type="project" value="EnsemblFungi"/>
</dbReference>
<dbReference type="PROSITE" id="PS01331">
    <property type="entry name" value="THYMIDYLATE_KINASE"/>
    <property type="match status" value="1"/>
</dbReference>
<dbReference type="InParanoid" id="A3GHQ3"/>
<evidence type="ECO:0000256" key="7">
    <source>
        <dbReference type="ARBA" id="ARBA00022777"/>
    </source>
</evidence>
<evidence type="ECO:0000256" key="5">
    <source>
        <dbReference type="ARBA" id="ARBA00022727"/>
    </source>
</evidence>